<organism evidence="3 4">
    <name type="scientific">Hyella patelloides LEGE 07179</name>
    <dbReference type="NCBI Taxonomy" id="945734"/>
    <lineage>
        <taxon>Bacteria</taxon>
        <taxon>Bacillati</taxon>
        <taxon>Cyanobacteriota</taxon>
        <taxon>Cyanophyceae</taxon>
        <taxon>Pleurocapsales</taxon>
        <taxon>Hyellaceae</taxon>
        <taxon>Hyella</taxon>
    </lineage>
</organism>
<reference evidence="3 4" key="1">
    <citation type="submission" date="2019-01" db="EMBL/GenBank/DDBJ databases">
        <authorList>
            <person name="Brito A."/>
        </authorList>
    </citation>
    <scope>NUCLEOTIDE SEQUENCE [LARGE SCALE GENOMIC DNA]</scope>
    <source>
        <strain evidence="3">1</strain>
    </source>
</reference>
<dbReference type="GO" id="GO:0016829">
    <property type="term" value="F:lyase activity"/>
    <property type="evidence" value="ECO:0007669"/>
    <property type="project" value="UniProtKB-KW"/>
</dbReference>
<comment type="similarity">
    <text evidence="1">Belongs to the CpcT/CpeT biliprotein lyase family.</text>
</comment>
<dbReference type="PANTHER" id="PTHR35137:SF1">
    <property type="entry name" value="CHROMOPHORE LYASE CRL, CHLOROPLASTIC"/>
    <property type="match status" value="1"/>
</dbReference>
<evidence type="ECO:0000313" key="3">
    <source>
        <dbReference type="EMBL" id="VEP16743.1"/>
    </source>
</evidence>
<dbReference type="InterPro" id="IPR010404">
    <property type="entry name" value="CpcT/CpeT"/>
</dbReference>
<evidence type="ECO:0000313" key="4">
    <source>
        <dbReference type="Proteomes" id="UP000320055"/>
    </source>
</evidence>
<evidence type="ECO:0000256" key="2">
    <source>
        <dbReference type="ARBA" id="ARBA00023239"/>
    </source>
</evidence>
<gene>
    <name evidence="3" type="primary">cpcT</name>
    <name evidence="3" type="ORF">H1P_490025</name>
</gene>
<name>A0A563VZQ1_9CYAN</name>
<dbReference type="Pfam" id="PF06206">
    <property type="entry name" value="CpeT"/>
    <property type="match status" value="1"/>
</dbReference>
<dbReference type="Proteomes" id="UP000320055">
    <property type="component" value="Unassembled WGS sequence"/>
</dbReference>
<dbReference type="InterPro" id="IPR038672">
    <property type="entry name" value="CpcT/CpeT_sf"/>
</dbReference>
<dbReference type="RefSeq" id="WP_222426994.1">
    <property type="nucleotide sequence ID" value="NZ_LR213809.1"/>
</dbReference>
<accession>A0A563VZQ1</accession>
<evidence type="ECO:0000256" key="1">
    <source>
        <dbReference type="ARBA" id="ARBA00008206"/>
    </source>
</evidence>
<dbReference type="EC" id="4.-.-.-" evidence="3"/>
<sequence length="226" mass="25366">MTSLFRQKALFLGRKRLSLSISQILFSVASGVASGFITTMVVALPVNHLDAVVEHLQGIMTASVQVAEKPKIQVQMTTCQVNVPENDQANSVFLYQEQGIVGRLDRPYRQRFLEITTSEEANNLVYSHSYKPSNLEQWTNFCNSETRTASQTQLGELICTVTLKPFLSIYAGKTQSGGCPAQVRGAVKITNQIILHQDGMDTWDRGFDEWGNQVWGAKDRAYQFRR</sequence>
<dbReference type="AlphaFoldDB" id="A0A563VZQ1"/>
<protein>
    <submittedName>
        <fullName evidence="3">Chromophore lyase CpcT/CpeT 3</fullName>
        <ecNumber evidence="3">4.-.-.-</ecNumber>
    </submittedName>
</protein>
<proteinExistence type="inferred from homology"/>
<dbReference type="CDD" id="cd16338">
    <property type="entry name" value="CpcT"/>
    <property type="match status" value="1"/>
</dbReference>
<dbReference type="PANTHER" id="PTHR35137">
    <property type="entry name" value="CHROMOPHORE LYASE CRL, CHLOROPLASTIC"/>
    <property type="match status" value="1"/>
</dbReference>
<dbReference type="Gene3D" id="2.40.128.590">
    <property type="entry name" value="CpcT/CpeT domain"/>
    <property type="match status" value="1"/>
</dbReference>
<keyword evidence="2 3" id="KW-0456">Lyase</keyword>
<dbReference type="EMBL" id="CAACVJ010000434">
    <property type="protein sequence ID" value="VEP16743.1"/>
    <property type="molecule type" value="Genomic_DNA"/>
</dbReference>
<keyword evidence="4" id="KW-1185">Reference proteome</keyword>